<dbReference type="AlphaFoldDB" id="A0A3E2XLQ2"/>
<reference evidence="2 3" key="1">
    <citation type="submission" date="2018-08" db="EMBL/GenBank/DDBJ databases">
        <title>A genome reference for cultivated species of the human gut microbiota.</title>
        <authorList>
            <person name="Zou Y."/>
            <person name="Xue W."/>
            <person name="Luo G."/>
        </authorList>
    </citation>
    <scope>NUCLEOTIDE SEQUENCE [LARGE SCALE GENOMIC DNA]</scope>
    <source>
        <strain evidence="2 3">AM28-39</strain>
    </source>
</reference>
<accession>A0A3E2XLQ2</accession>
<name>A0A3E2XLQ2_9FIRM</name>
<dbReference type="OrthoDB" id="1644902at2"/>
<keyword evidence="3" id="KW-1185">Reference proteome</keyword>
<evidence type="ECO:0000313" key="2">
    <source>
        <dbReference type="EMBL" id="RGC47581.1"/>
    </source>
</evidence>
<dbReference type="Proteomes" id="UP000261231">
    <property type="component" value="Unassembled WGS sequence"/>
</dbReference>
<dbReference type="EMBL" id="QVFD01000006">
    <property type="protein sequence ID" value="RGC47581.1"/>
    <property type="molecule type" value="Genomic_DNA"/>
</dbReference>
<feature type="region of interest" description="Disordered" evidence="1">
    <location>
        <begin position="1"/>
        <end position="23"/>
    </location>
</feature>
<comment type="caution">
    <text evidence="2">The sequence shown here is derived from an EMBL/GenBank/DDBJ whole genome shotgun (WGS) entry which is preliminary data.</text>
</comment>
<proteinExistence type="predicted"/>
<evidence type="ECO:0000313" key="3">
    <source>
        <dbReference type="Proteomes" id="UP000261231"/>
    </source>
</evidence>
<protein>
    <submittedName>
        <fullName evidence="2">Uncharacterized protein</fullName>
    </submittedName>
</protein>
<organism evidence="2 3">
    <name type="scientific">Coprococcus catus</name>
    <dbReference type="NCBI Taxonomy" id="116085"/>
    <lineage>
        <taxon>Bacteria</taxon>
        <taxon>Bacillati</taxon>
        <taxon>Bacillota</taxon>
        <taxon>Clostridia</taxon>
        <taxon>Lachnospirales</taxon>
        <taxon>Lachnospiraceae</taxon>
        <taxon>Coprococcus</taxon>
    </lineage>
</organism>
<gene>
    <name evidence="2" type="ORF">DW747_07855</name>
</gene>
<evidence type="ECO:0000256" key="1">
    <source>
        <dbReference type="SAM" id="MobiDB-lite"/>
    </source>
</evidence>
<sequence length="64" mass="7335">MNRKEAGIDSDILRTPSRKIDSKKRQLPITGNRRNKNTYYSADLDGTIILIDSHTPPEEGQDFF</sequence>